<organism evidence="2 3">
    <name type="scientific">Araneus ventricosus</name>
    <name type="common">Orbweaver spider</name>
    <name type="synonym">Epeira ventricosa</name>
    <dbReference type="NCBI Taxonomy" id="182803"/>
    <lineage>
        <taxon>Eukaryota</taxon>
        <taxon>Metazoa</taxon>
        <taxon>Ecdysozoa</taxon>
        <taxon>Arthropoda</taxon>
        <taxon>Chelicerata</taxon>
        <taxon>Arachnida</taxon>
        <taxon>Araneae</taxon>
        <taxon>Araneomorphae</taxon>
        <taxon>Entelegynae</taxon>
        <taxon>Araneoidea</taxon>
        <taxon>Araneidae</taxon>
        <taxon>Araneus</taxon>
    </lineage>
</organism>
<comment type="caution">
    <text evidence="2">The sequence shown here is derived from an EMBL/GenBank/DDBJ whole genome shotgun (WGS) entry which is preliminary data.</text>
</comment>
<name>A0A4Y1ZR30_ARAVE</name>
<evidence type="ECO:0000256" key="1">
    <source>
        <dbReference type="SAM" id="MobiDB-lite"/>
    </source>
</evidence>
<dbReference type="AlphaFoldDB" id="A0A4Y1ZR30"/>
<reference evidence="2 3" key="1">
    <citation type="journal article" date="2019" name="Sci. Rep.">
        <title>Orb-weaving spider Araneus ventricosus genome elucidates the spidroin gene catalogue.</title>
        <authorList>
            <person name="Kono N."/>
            <person name="Nakamura H."/>
            <person name="Ohtoshi R."/>
            <person name="Moran D.A.P."/>
            <person name="Shinohara A."/>
            <person name="Yoshida Y."/>
            <person name="Fujiwara M."/>
            <person name="Mori M."/>
            <person name="Tomita M."/>
            <person name="Arakawa K."/>
        </authorList>
    </citation>
    <scope>NUCLEOTIDE SEQUENCE [LARGE SCALE GENOMIC DNA]</scope>
</reference>
<dbReference type="Proteomes" id="UP000499080">
    <property type="component" value="Unassembled WGS sequence"/>
</dbReference>
<feature type="non-terminal residue" evidence="2">
    <location>
        <position position="1"/>
    </location>
</feature>
<protein>
    <submittedName>
        <fullName evidence="2">Uncharacterized protein</fullName>
    </submittedName>
</protein>
<accession>A0A4Y1ZR30</accession>
<evidence type="ECO:0000313" key="3">
    <source>
        <dbReference type="Proteomes" id="UP000499080"/>
    </source>
</evidence>
<keyword evidence="3" id="KW-1185">Reference proteome</keyword>
<gene>
    <name evidence="2" type="ORF">AVEN_35688_1</name>
</gene>
<proteinExistence type="predicted"/>
<feature type="region of interest" description="Disordered" evidence="1">
    <location>
        <begin position="23"/>
        <end position="57"/>
    </location>
</feature>
<sequence length="57" mass="6597">CENSKFLLEYSLALCNMKKRKIDSTEEELSDDEMELISKDDEMDVDNVESSDADEDM</sequence>
<dbReference type="EMBL" id="BGPR01076884">
    <property type="protein sequence ID" value="GBL63085.1"/>
    <property type="molecule type" value="Genomic_DNA"/>
</dbReference>
<feature type="compositionally biased region" description="Acidic residues" evidence="1">
    <location>
        <begin position="25"/>
        <end position="57"/>
    </location>
</feature>
<evidence type="ECO:0000313" key="2">
    <source>
        <dbReference type="EMBL" id="GBL63085.1"/>
    </source>
</evidence>